<dbReference type="GO" id="GO:0004672">
    <property type="term" value="F:protein kinase activity"/>
    <property type="evidence" value="ECO:0007669"/>
    <property type="project" value="InterPro"/>
</dbReference>
<dbReference type="InterPro" id="IPR001245">
    <property type="entry name" value="Ser-Thr/Tyr_kinase_cat_dom"/>
</dbReference>
<gene>
    <name evidence="2" type="ORF">Glove_84g96</name>
</gene>
<keyword evidence="3" id="KW-1185">Reference proteome</keyword>
<protein>
    <recommendedName>
        <fullName evidence="1">Protein kinase domain-containing protein</fullName>
    </recommendedName>
</protein>
<dbReference type="InterPro" id="IPR000719">
    <property type="entry name" value="Prot_kinase_dom"/>
</dbReference>
<dbReference type="Pfam" id="PF07714">
    <property type="entry name" value="PK_Tyr_Ser-Thr"/>
    <property type="match status" value="1"/>
</dbReference>
<dbReference type="OrthoDB" id="346907at2759"/>
<name>A0A397JH09_9GLOM</name>
<dbReference type="GO" id="GO:0007165">
    <property type="term" value="P:signal transduction"/>
    <property type="evidence" value="ECO:0007669"/>
    <property type="project" value="TreeGrafter"/>
</dbReference>
<dbReference type="GO" id="GO:0005524">
    <property type="term" value="F:ATP binding"/>
    <property type="evidence" value="ECO:0007669"/>
    <property type="project" value="InterPro"/>
</dbReference>
<dbReference type="STRING" id="1348612.A0A397JH09"/>
<dbReference type="SUPFAM" id="SSF56112">
    <property type="entry name" value="Protein kinase-like (PK-like)"/>
    <property type="match status" value="1"/>
</dbReference>
<reference evidence="2 3" key="1">
    <citation type="submission" date="2018-08" db="EMBL/GenBank/DDBJ databases">
        <title>Genome and evolution of the arbuscular mycorrhizal fungus Diversispora epigaea (formerly Glomus versiforme) and its bacterial endosymbionts.</title>
        <authorList>
            <person name="Sun X."/>
            <person name="Fei Z."/>
            <person name="Harrison M."/>
        </authorList>
    </citation>
    <scope>NUCLEOTIDE SEQUENCE [LARGE SCALE GENOMIC DNA]</scope>
    <source>
        <strain evidence="2 3">IT104</strain>
    </source>
</reference>
<sequence length="438" mass="50771">MSQEIEKIVYCPAGHSSNDFIYSDAQNFIYSENCSLCTEERFIREFKTWSSGNANIDKNIQESQTTNIYYKLQWIPYDNFQNIKFIADGGRGSVHSAELKNGIKWRWNFIKQDWENHFISSEIALKEIKDSRYDIAEFLKMIKTVNNYEYIANYYGISKNPFTQNFIFVVELFNDDLHKFLTKTFWDLGWEPKIDMLISISGGLEILHAKNLVHCNLHSGNILNLTTPGPISDIYLDLCTLGNDLVLNTNNKNDKIFGLIPYIPPEVLRGNEFTRKGDIYSFGGIMYEIVTAQRPFADQAHDTYLIIDICNGVRPKVPNFMLNWIPEWYLDLMYRCWSDDPSKRPTAAELGDLFCDVLETFYRNIEDNVKRQLKIADENQKNTSKSQKQELLELFSHSSKLHPQSSSISRYIHTLHGLHNLLEDIKSGKSSDPNLLSI</sequence>
<comment type="caution">
    <text evidence="2">The sequence shown here is derived from an EMBL/GenBank/DDBJ whole genome shotgun (WGS) entry which is preliminary data.</text>
</comment>
<evidence type="ECO:0000259" key="1">
    <source>
        <dbReference type="PROSITE" id="PS50011"/>
    </source>
</evidence>
<dbReference type="GO" id="GO:0005737">
    <property type="term" value="C:cytoplasm"/>
    <property type="evidence" value="ECO:0007669"/>
    <property type="project" value="TreeGrafter"/>
</dbReference>
<accession>A0A397JH09</accession>
<dbReference type="AlphaFoldDB" id="A0A397JH09"/>
<evidence type="ECO:0000313" key="2">
    <source>
        <dbReference type="EMBL" id="RHZ84253.1"/>
    </source>
</evidence>
<dbReference type="Proteomes" id="UP000266861">
    <property type="component" value="Unassembled WGS sequence"/>
</dbReference>
<dbReference type="Gene3D" id="1.10.510.10">
    <property type="entry name" value="Transferase(Phosphotransferase) domain 1"/>
    <property type="match status" value="1"/>
</dbReference>
<dbReference type="InterPro" id="IPR011009">
    <property type="entry name" value="Kinase-like_dom_sf"/>
</dbReference>
<evidence type="ECO:0000313" key="3">
    <source>
        <dbReference type="Proteomes" id="UP000266861"/>
    </source>
</evidence>
<dbReference type="PANTHER" id="PTHR23257">
    <property type="entry name" value="SERINE-THREONINE PROTEIN KINASE"/>
    <property type="match status" value="1"/>
</dbReference>
<dbReference type="EMBL" id="PQFF01000080">
    <property type="protein sequence ID" value="RHZ84253.1"/>
    <property type="molecule type" value="Genomic_DNA"/>
</dbReference>
<dbReference type="InterPro" id="IPR050167">
    <property type="entry name" value="Ser_Thr_protein_kinase"/>
</dbReference>
<proteinExistence type="predicted"/>
<dbReference type="PROSITE" id="PS50011">
    <property type="entry name" value="PROTEIN_KINASE_DOM"/>
    <property type="match status" value="1"/>
</dbReference>
<feature type="domain" description="Protein kinase" evidence="1">
    <location>
        <begin position="80"/>
        <end position="362"/>
    </location>
</feature>
<organism evidence="2 3">
    <name type="scientific">Diversispora epigaea</name>
    <dbReference type="NCBI Taxonomy" id="1348612"/>
    <lineage>
        <taxon>Eukaryota</taxon>
        <taxon>Fungi</taxon>
        <taxon>Fungi incertae sedis</taxon>
        <taxon>Mucoromycota</taxon>
        <taxon>Glomeromycotina</taxon>
        <taxon>Glomeromycetes</taxon>
        <taxon>Diversisporales</taxon>
        <taxon>Diversisporaceae</taxon>
        <taxon>Diversispora</taxon>
    </lineage>
</organism>